<gene>
    <name evidence="8" type="primary">caiA</name>
    <name evidence="8" type="ORF">PS723_00214</name>
</gene>
<dbReference type="GO" id="GO:0050660">
    <property type="term" value="F:flavin adenine dinucleotide binding"/>
    <property type="evidence" value="ECO:0007669"/>
    <property type="project" value="InterPro"/>
</dbReference>
<evidence type="ECO:0000313" key="9">
    <source>
        <dbReference type="Proteomes" id="UP000379480"/>
    </source>
</evidence>
<dbReference type="Pfam" id="PF02771">
    <property type="entry name" value="Acyl-CoA_dh_N"/>
    <property type="match status" value="1"/>
</dbReference>
<dbReference type="PANTHER" id="PTHR43884:SF20">
    <property type="entry name" value="ACYL-COA DEHYDROGENASE FADE28"/>
    <property type="match status" value="1"/>
</dbReference>
<dbReference type="Pfam" id="PF00441">
    <property type="entry name" value="Acyl-CoA_dh_1"/>
    <property type="match status" value="1"/>
</dbReference>
<dbReference type="Proteomes" id="UP000379480">
    <property type="component" value="Unassembled WGS sequence"/>
</dbReference>
<dbReference type="AlphaFoldDB" id="A0A5E6ZSY9"/>
<feature type="domain" description="Acyl-CoA dehydrogenase/oxidase N-terminal" evidence="7">
    <location>
        <begin position="37"/>
        <end position="91"/>
    </location>
</feature>
<accession>A0A5E6ZSY9</accession>
<dbReference type="InterPro" id="IPR009075">
    <property type="entry name" value="AcylCo_DH/oxidase_C"/>
</dbReference>
<protein>
    <submittedName>
        <fullName evidence="8">Crotonobetainyl-CoA dehydrogenase</fullName>
        <ecNumber evidence="8">1.3.99.-</ecNumber>
    </submittedName>
</protein>
<evidence type="ECO:0000256" key="2">
    <source>
        <dbReference type="ARBA" id="ARBA00009347"/>
    </source>
</evidence>
<dbReference type="EMBL" id="CABVHY010000001">
    <property type="protein sequence ID" value="VVN67864.1"/>
    <property type="molecule type" value="Genomic_DNA"/>
</dbReference>
<keyword evidence="5 8" id="KW-0560">Oxidoreductase</keyword>
<keyword evidence="4" id="KW-0274">FAD</keyword>
<dbReference type="EC" id="1.3.99.-" evidence="8"/>
<name>A0A5E6ZSY9_PSEFL</name>
<evidence type="ECO:0000259" key="6">
    <source>
        <dbReference type="Pfam" id="PF00441"/>
    </source>
</evidence>
<dbReference type="SUPFAM" id="SSF47203">
    <property type="entry name" value="Acyl-CoA dehydrogenase C-terminal domain-like"/>
    <property type="match status" value="1"/>
</dbReference>
<organism evidence="8 9">
    <name type="scientific">Pseudomonas fluorescens</name>
    <dbReference type="NCBI Taxonomy" id="294"/>
    <lineage>
        <taxon>Bacteria</taxon>
        <taxon>Pseudomonadati</taxon>
        <taxon>Pseudomonadota</taxon>
        <taxon>Gammaproteobacteria</taxon>
        <taxon>Pseudomonadales</taxon>
        <taxon>Pseudomonadaceae</taxon>
        <taxon>Pseudomonas</taxon>
    </lineage>
</organism>
<comment type="similarity">
    <text evidence="2">Belongs to the acyl-CoA dehydrogenase family.</text>
</comment>
<sequence length="355" mass="38426">MNVALGMQQDDERLERLSMIRDSAAAAVPRDGDLSRIRALRFSPEGMDRDRWQQICAMGWVGLRLDEDTGGIGLGVAELVALLEELGKGLLPEPLIEAVMVAGLLPPDLCQQQLGGARLIMPAGLARSARLEVRDGQLTGQLDNVSLAAAADAFVVNTCQGLVLVEAGSATLQVDCQLTQDGGHLGCLHFTAAPVRRLDVPESRLAAILDEASLTTAAYLLGCMQGAFVRTLEYLKVRKQFGQAIGSFQVLQHRMVDLNIQIELSRAAIEQAAASIDSGTTTRQRELQVSAARLRTTRAALKVCREAIQLHGAIGYTDEADIGLFLRKVLALMNTCGSLQYHQQRYTALVCEEVH</sequence>
<comment type="cofactor">
    <cofactor evidence="1">
        <name>FAD</name>
        <dbReference type="ChEBI" id="CHEBI:57692"/>
    </cofactor>
</comment>
<dbReference type="Gene3D" id="1.20.140.10">
    <property type="entry name" value="Butyryl-CoA Dehydrogenase, subunit A, domain 3"/>
    <property type="match status" value="1"/>
</dbReference>
<dbReference type="SUPFAM" id="SSF56645">
    <property type="entry name" value="Acyl-CoA dehydrogenase NM domain-like"/>
    <property type="match status" value="1"/>
</dbReference>
<evidence type="ECO:0000256" key="5">
    <source>
        <dbReference type="ARBA" id="ARBA00023002"/>
    </source>
</evidence>
<dbReference type="RefSeq" id="WP_224795607.1">
    <property type="nucleotide sequence ID" value="NZ_CABVHY010000001.1"/>
</dbReference>
<dbReference type="InterPro" id="IPR037069">
    <property type="entry name" value="AcylCoA_DH/ox_N_sf"/>
</dbReference>
<dbReference type="PANTHER" id="PTHR43884">
    <property type="entry name" value="ACYL-COA DEHYDROGENASE"/>
    <property type="match status" value="1"/>
</dbReference>
<keyword evidence="3" id="KW-0285">Flavoprotein</keyword>
<dbReference type="InterPro" id="IPR013786">
    <property type="entry name" value="AcylCoA_DH/ox_N"/>
</dbReference>
<dbReference type="InterPro" id="IPR036250">
    <property type="entry name" value="AcylCo_DH-like_C"/>
</dbReference>
<dbReference type="Gene3D" id="1.10.540.10">
    <property type="entry name" value="Acyl-CoA dehydrogenase/oxidase, N-terminal domain"/>
    <property type="match status" value="1"/>
</dbReference>
<evidence type="ECO:0000259" key="7">
    <source>
        <dbReference type="Pfam" id="PF02771"/>
    </source>
</evidence>
<evidence type="ECO:0000256" key="1">
    <source>
        <dbReference type="ARBA" id="ARBA00001974"/>
    </source>
</evidence>
<evidence type="ECO:0000256" key="3">
    <source>
        <dbReference type="ARBA" id="ARBA00022630"/>
    </source>
</evidence>
<evidence type="ECO:0000256" key="4">
    <source>
        <dbReference type="ARBA" id="ARBA00022827"/>
    </source>
</evidence>
<dbReference type="GO" id="GO:0003995">
    <property type="term" value="F:acyl-CoA dehydrogenase activity"/>
    <property type="evidence" value="ECO:0007669"/>
    <property type="project" value="TreeGrafter"/>
</dbReference>
<feature type="domain" description="Acyl-CoA dehydrogenase/oxidase C-terminal" evidence="6">
    <location>
        <begin position="209"/>
        <end position="340"/>
    </location>
</feature>
<reference evidence="8 9" key="1">
    <citation type="submission" date="2019-09" db="EMBL/GenBank/DDBJ databases">
        <authorList>
            <person name="Chandra G."/>
            <person name="Truman W A."/>
        </authorList>
    </citation>
    <scope>NUCLEOTIDE SEQUENCE [LARGE SCALE GENOMIC DNA]</scope>
    <source>
        <strain evidence="8">PS723</strain>
    </source>
</reference>
<proteinExistence type="inferred from homology"/>
<evidence type="ECO:0000313" key="8">
    <source>
        <dbReference type="EMBL" id="VVN67864.1"/>
    </source>
</evidence>
<dbReference type="InterPro" id="IPR009100">
    <property type="entry name" value="AcylCoA_DH/oxidase_NM_dom_sf"/>
</dbReference>